<keyword evidence="3" id="KW-1185">Reference proteome</keyword>
<feature type="compositionally biased region" description="Basic and acidic residues" evidence="1">
    <location>
        <begin position="125"/>
        <end position="141"/>
    </location>
</feature>
<accession>A0A1Y2LWH4</accession>
<evidence type="ECO:0000313" key="3">
    <source>
        <dbReference type="Proteomes" id="UP000193240"/>
    </source>
</evidence>
<feature type="compositionally biased region" description="Low complexity" evidence="1">
    <location>
        <begin position="71"/>
        <end position="80"/>
    </location>
</feature>
<evidence type="ECO:0000256" key="1">
    <source>
        <dbReference type="SAM" id="MobiDB-lite"/>
    </source>
</evidence>
<dbReference type="Proteomes" id="UP000193240">
    <property type="component" value="Unassembled WGS sequence"/>
</dbReference>
<organism evidence="2 3">
    <name type="scientific">Epicoccum nigrum</name>
    <name type="common">Soil fungus</name>
    <name type="synonym">Epicoccum purpurascens</name>
    <dbReference type="NCBI Taxonomy" id="105696"/>
    <lineage>
        <taxon>Eukaryota</taxon>
        <taxon>Fungi</taxon>
        <taxon>Dikarya</taxon>
        <taxon>Ascomycota</taxon>
        <taxon>Pezizomycotina</taxon>
        <taxon>Dothideomycetes</taxon>
        <taxon>Pleosporomycetidae</taxon>
        <taxon>Pleosporales</taxon>
        <taxon>Pleosporineae</taxon>
        <taxon>Didymellaceae</taxon>
        <taxon>Epicoccum</taxon>
    </lineage>
</organism>
<name>A0A1Y2LWH4_EPING</name>
<evidence type="ECO:0000313" key="2">
    <source>
        <dbReference type="EMBL" id="OSS47949.1"/>
    </source>
</evidence>
<proteinExistence type="predicted"/>
<dbReference type="InParanoid" id="A0A1Y2LWH4"/>
<dbReference type="EMBL" id="KZ107847">
    <property type="protein sequence ID" value="OSS47949.1"/>
    <property type="molecule type" value="Genomic_DNA"/>
</dbReference>
<protein>
    <submittedName>
        <fullName evidence="2">Uncharacterized protein</fullName>
    </submittedName>
</protein>
<feature type="compositionally biased region" description="Low complexity" evidence="1">
    <location>
        <begin position="25"/>
        <end position="35"/>
    </location>
</feature>
<reference evidence="2 3" key="1">
    <citation type="journal article" date="2017" name="Genome Announc.">
        <title>Genome sequence of the saprophytic ascomycete Epicoccum nigrum ICMP 19927 strain isolated from New Zealand.</title>
        <authorList>
            <person name="Fokin M."/>
            <person name="Fleetwood D."/>
            <person name="Weir B.S."/>
            <person name="Villas-Boas S.G."/>
        </authorList>
    </citation>
    <scope>NUCLEOTIDE SEQUENCE [LARGE SCALE GENOMIC DNA]</scope>
    <source>
        <strain evidence="2 3">ICMP 19927</strain>
    </source>
</reference>
<sequence>MKYLAQGKDALAFAFYERRRAAVVSASSKASIADSRAGHSSTASGGKRPTLPPNKRSVRPSPAPAVSIEHPSSPSFSPQSEQGKLDGTVPAPSTNTRTSLLNTPFTPPSPPSPLNPTSTGIAVDTEDHPSTHPISRNEQRRLSGKNPFLSPPLPPRPDTLADSQRVTRKALEGTPRLPPSSAAQPHPPTPSGKNPKPDSLAAYAADLQSLLERRSGGSSPPLSSSPLPSLSSPGSPPPPPPLRLMASPEGREKILRGWRGAGLTRVGAGAVGRVGGMGAVWCGGVVVWM</sequence>
<dbReference type="AlphaFoldDB" id="A0A1Y2LWH4"/>
<feature type="region of interest" description="Disordered" evidence="1">
    <location>
        <begin position="25"/>
        <end position="248"/>
    </location>
</feature>
<feature type="compositionally biased region" description="Low complexity" evidence="1">
    <location>
        <begin position="216"/>
        <end position="233"/>
    </location>
</feature>
<feature type="compositionally biased region" description="Pro residues" evidence="1">
    <location>
        <begin position="105"/>
        <end position="114"/>
    </location>
</feature>
<gene>
    <name evidence="2" type="ORF">B5807_06594</name>
</gene>